<dbReference type="Gene3D" id="1.10.1660.10">
    <property type="match status" value="1"/>
</dbReference>
<protein>
    <submittedName>
        <fullName evidence="2">MerR family transcriptional regulator</fullName>
    </submittedName>
</protein>
<dbReference type="RefSeq" id="WP_253235406.1">
    <property type="nucleotide sequence ID" value="NZ_JAMYJR010000001.1"/>
</dbReference>
<evidence type="ECO:0000313" key="3">
    <source>
        <dbReference type="Proteomes" id="UP001523369"/>
    </source>
</evidence>
<feature type="domain" description="HTH merR-type" evidence="1">
    <location>
        <begin position="6"/>
        <end position="75"/>
    </location>
</feature>
<dbReference type="EMBL" id="JAMYJR010000001">
    <property type="protein sequence ID" value="MCO8269269.1"/>
    <property type="molecule type" value="Genomic_DNA"/>
</dbReference>
<gene>
    <name evidence="2" type="ORF">M1L60_01540</name>
</gene>
<evidence type="ECO:0000313" key="2">
    <source>
        <dbReference type="EMBL" id="MCO8269269.1"/>
    </source>
</evidence>
<name>A0ABT1DEM5_9ACTN</name>
<dbReference type="InterPro" id="IPR000551">
    <property type="entry name" value="MerR-type_HTH_dom"/>
</dbReference>
<proteinExistence type="predicted"/>
<evidence type="ECO:0000259" key="1">
    <source>
        <dbReference type="PROSITE" id="PS50937"/>
    </source>
</evidence>
<dbReference type="PROSITE" id="PS50937">
    <property type="entry name" value="HTH_MERR_2"/>
    <property type="match status" value="1"/>
</dbReference>
<reference evidence="2 3" key="1">
    <citation type="submission" date="2022-06" db="EMBL/GenBank/DDBJ databases">
        <title>New Species of the Genus Actinoplanes, ActinopZanes ferrugineus.</title>
        <authorList>
            <person name="Ding P."/>
        </authorList>
    </citation>
    <scope>NUCLEOTIDE SEQUENCE [LARGE SCALE GENOMIC DNA]</scope>
    <source>
        <strain evidence="2 3">TRM88003</strain>
    </source>
</reference>
<dbReference type="SUPFAM" id="SSF46955">
    <property type="entry name" value="Putative DNA-binding domain"/>
    <property type="match status" value="1"/>
</dbReference>
<dbReference type="SMART" id="SM00422">
    <property type="entry name" value="HTH_MERR"/>
    <property type="match status" value="1"/>
</dbReference>
<organism evidence="2 3">
    <name type="scientific">Paractinoplanes aksuensis</name>
    <dbReference type="NCBI Taxonomy" id="2939490"/>
    <lineage>
        <taxon>Bacteria</taxon>
        <taxon>Bacillati</taxon>
        <taxon>Actinomycetota</taxon>
        <taxon>Actinomycetes</taxon>
        <taxon>Micromonosporales</taxon>
        <taxon>Micromonosporaceae</taxon>
        <taxon>Paractinoplanes</taxon>
    </lineage>
</organism>
<dbReference type="InterPro" id="IPR009061">
    <property type="entry name" value="DNA-bd_dom_put_sf"/>
</dbReference>
<dbReference type="Gene3D" id="3.40.50.280">
    <property type="entry name" value="Cobalamin-binding domain"/>
    <property type="match status" value="1"/>
</dbReference>
<accession>A0ABT1DEM5</accession>
<dbReference type="Proteomes" id="UP001523369">
    <property type="component" value="Unassembled WGS sequence"/>
</dbReference>
<keyword evidence="3" id="KW-1185">Reference proteome</keyword>
<sequence length="281" mass="29590">MDNRKGLSPGTLARRLGVATTTLRTWHQRYDLGPTGHETGRHRRYAPTDVAALTTMARLTARGMPAGEAARMARRETTPWAADRPIDDPGTRSEARGLARAARRLDVLTLRETLAAAVAARGVVHTYHTLAGPAFVLINEAGYAEPRKALARRVLAQCLREVFAAVARPAAGVPVRTLLVAVDNRRDLTALDALAAALAELAVPVVHLGGGLPLDVLVDAIARTHPAVIVVWSHSEHPPALLEAVTAVPGWRPTIVTAGRAGSAAPTLADAVAAVAGLVVE</sequence>
<dbReference type="Pfam" id="PF13411">
    <property type="entry name" value="MerR_1"/>
    <property type="match status" value="1"/>
</dbReference>
<comment type="caution">
    <text evidence="2">The sequence shown here is derived from an EMBL/GenBank/DDBJ whole genome shotgun (WGS) entry which is preliminary data.</text>
</comment>